<proteinExistence type="predicted"/>
<dbReference type="EMBL" id="JAFKCS010000053">
    <property type="protein sequence ID" value="MBN7822347.1"/>
    <property type="molecule type" value="Genomic_DNA"/>
</dbReference>
<dbReference type="RefSeq" id="WP_206596285.1">
    <property type="nucleotide sequence ID" value="NZ_JAFKCS010000053.1"/>
</dbReference>
<organism evidence="1 2">
    <name type="scientific">Bowmanella yangjiangensis</name>
    <dbReference type="NCBI Taxonomy" id="2811230"/>
    <lineage>
        <taxon>Bacteria</taxon>
        <taxon>Pseudomonadati</taxon>
        <taxon>Pseudomonadota</taxon>
        <taxon>Gammaproteobacteria</taxon>
        <taxon>Alteromonadales</taxon>
        <taxon>Alteromonadaceae</taxon>
        <taxon>Bowmanella</taxon>
    </lineage>
</organism>
<reference evidence="1 2" key="1">
    <citation type="submission" date="2021-03" db="EMBL/GenBank/DDBJ databases">
        <title>novel species isolated from a fishpond in China.</title>
        <authorList>
            <person name="Lu H."/>
            <person name="Cai Z."/>
        </authorList>
    </citation>
    <scope>NUCLEOTIDE SEQUENCE [LARGE SCALE GENOMIC DNA]</scope>
    <source>
        <strain evidence="1 2">Y57</strain>
    </source>
</reference>
<accession>A0ABS3CZ02</accession>
<evidence type="ECO:0000313" key="2">
    <source>
        <dbReference type="Proteomes" id="UP000663992"/>
    </source>
</evidence>
<comment type="caution">
    <text evidence="1">The sequence shown here is derived from an EMBL/GenBank/DDBJ whole genome shotgun (WGS) entry which is preliminary data.</text>
</comment>
<sequence length="89" mass="9405">MTAIGWAPKKNRDGDVVPSCWITDAGYTVAEFLVDDLQVFSVTAPGQSAAMAYRAGRASVVEAITDHMAGRAVAKFEGEAATAAEEKKQ</sequence>
<evidence type="ECO:0000313" key="1">
    <source>
        <dbReference type="EMBL" id="MBN7822347.1"/>
    </source>
</evidence>
<keyword evidence="2" id="KW-1185">Reference proteome</keyword>
<name>A0ABS3CZ02_9ALTE</name>
<protein>
    <submittedName>
        <fullName evidence="1">Uncharacterized protein</fullName>
    </submittedName>
</protein>
<dbReference type="Proteomes" id="UP000663992">
    <property type="component" value="Unassembled WGS sequence"/>
</dbReference>
<gene>
    <name evidence="1" type="ORF">J0A65_20945</name>
</gene>